<dbReference type="AlphaFoldDB" id="A0A6A6LWU7"/>
<comment type="caution">
    <text evidence="6">The sequence shown here is derived from an EMBL/GenBank/DDBJ whole genome shotgun (WGS) entry which is preliminary data.</text>
</comment>
<evidence type="ECO:0000256" key="4">
    <source>
        <dbReference type="PROSITE-ProRule" id="PRU01131"/>
    </source>
</evidence>
<dbReference type="GO" id="GO:0008270">
    <property type="term" value="F:zinc ion binding"/>
    <property type="evidence" value="ECO:0007669"/>
    <property type="project" value="UniProtKB-KW"/>
</dbReference>
<keyword evidence="3" id="KW-0863">Zinc-finger</keyword>
<keyword evidence="2" id="KW-0479">Metal-binding</keyword>
<reference evidence="6 7" key="1">
    <citation type="journal article" date="2020" name="Mol. Plant">
        <title>The Chromosome-Based Rubber Tree Genome Provides New Insights into Spurge Genome Evolution and Rubber Biosynthesis.</title>
        <authorList>
            <person name="Liu J."/>
            <person name="Shi C."/>
            <person name="Shi C.C."/>
            <person name="Li W."/>
            <person name="Zhang Q.J."/>
            <person name="Zhang Y."/>
            <person name="Li K."/>
            <person name="Lu H.F."/>
            <person name="Shi C."/>
            <person name="Zhu S.T."/>
            <person name="Xiao Z.Y."/>
            <person name="Nan H."/>
            <person name="Yue Y."/>
            <person name="Zhu X.G."/>
            <person name="Wu Y."/>
            <person name="Hong X.N."/>
            <person name="Fan G.Y."/>
            <person name="Tong Y."/>
            <person name="Zhang D."/>
            <person name="Mao C.L."/>
            <person name="Liu Y.L."/>
            <person name="Hao S.J."/>
            <person name="Liu W.Q."/>
            <person name="Lv M.Q."/>
            <person name="Zhang H.B."/>
            <person name="Liu Y."/>
            <person name="Hu-Tang G.R."/>
            <person name="Wang J.P."/>
            <person name="Wang J.H."/>
            <person name="Sun Y.H."/>
            <person name="Ni S.B."/>
            <person name="Chen W.B."/>
            <person name="Zhang X.C."/>
            <person name="Jiao Y.N."/>
            <person name="Eichler E.E."/>
            <person name="Li G.H."/>
            <person name="Liu X."/>
            <person name="Gao L.Z."/>
        </authorList>
    </citation>
    <scope>NUCLEOTIDE SEQUENCE [LARGE SCALE GENOMIC DNA]</scope>
    <source>
        <strain evidence="7">cv. GT1</strain>
        <tissue evidence="6">Leaf</tissue>
    </source>
</reference>
<gene>
    <name evidence="6" type="ORF">GH714_027946</name>
</gene>
<dbReference type="EMBL" id="JAAGAX010000009">
    <property type="protein sequence ID" value="KAF2304129.1"/>
    <property type="molecule type" value="Genomic_DNA"/>
</dbReference>
<evidence type="ECO:0000256" key="3">
    <source>
        <dbReference type="ARBA" id="ARBA00022771"/>
    </source>
</evidence>
<protein>
    <recommendedName>
        <fullName evidence="5">FLZ-type domain-containing protein</fullName>
    </recommendedName>
</protein>
<dbReference type="PANTHER" id="PTHR47208:SF5">
    <property type="entry name" value="FCS-LIKE ZINC FINGER 12-RELATED"/>
    <property type="match status" value="1"/>
</dbReference>
<keyword evidence="7" id="KW-1185">Reference proteome</keyword>
<proteinExistence type="inferred from homology"/>
<evidence type="ECO:0000256" key="1">
    <source>
        <dbReference type="ARBA" id="ARBA00009374"/>
    </source>
</evidence>
<name>A0A6A6LWU7_HEVBR</name>
<dbReference type="InterPro" id="IPR044604">
    <property type="entry name" value="FLZ12/13/14"/>
</dbReference>
<accession>A0A6A6LWU7</accession>
<evidence type="ECO:0000259" key="5">
    <source>
        <dbReference type="PROSITE" id="PS51795"/>
    </source>
</evidence>
<dbReference type="Proteomes" id="UP000467840">
    <property type="component" value="Chromosome 16"/>
</dbReference>
<feature type="zinc finger region" description="FLZ-type" evidence="4">
    <location>
        <begin position="1"/>
        <end position="102"/>
    </location>
</feature>
<sequence length="132" mass="14808">MNRSDPISVISGKNCERCNNCDLKEMETESLEDYTYVTSHGPDKSSTKVYYDNGKKGHDRIGVVSMDRESPARFVDEAALGEKAFCSMECRSRQIMIDERKEQCRSKVSRSADVSSSSYTRSPIFSTGILAI</sequence>
<evidence type="ECO:0000313" key="6">
    <source>
        <dbReference type="EMBL" id="KAF2304129.1"/>
    </source>
</evidence>
<organism evidence="6 7">
    <name type="scientific">Hevea brasiliensis</name>
    <name type="common">Para rubber tree</name>
    <name type="synonym">Siphonia brasiliensis</name>
    <dbReference type="NCBI Taxonomy" id="3981"/>
    <lineage>
        <taxon>Eukaryota</taxon>
        <taxon>Viridiplantae</taxon>
        <taxon>Streptophyta</taxon>
        <taxon>Embryophyta</taxon>
        <taxon>Tracheophyta</taxon>
        <taxon>Spermatophyta</taxon>
        <taxon>Magnoliopsida</taxon>
        <taxon>eudicotyledons</taxon>
        <taxon>Gunneridae</taxon>
        <taxon>Pentapetalae</taxon>
        <taxon>rosids</taxon>
        <taxon>fabids</taxon>
        <taxon>Malpighiales</taxon>
        <taxon>Euphorbiaceae</taxon>
        <taxon>Crotonoideae</taxon>
        <taxon>Micrandreae</taxon>
        <taxon>Hevea</taxon>
    </lineage>
</organism>
<dbReference type="InterPro" id="IPR007650">
    <property type="entry name" value="Zf-FLZ_dom"/>
</dbReference>
<evidence type="ECO:0000313" key="7">
    <source>
        <dbReference type="Proteomes" id="UP000467840"/>
    </source>
</evidence>
<dbReference type="PANTHER" id="PTHR47208">
    <property type="entry name" value="OS02G0174800 PROTEIN"/>
    <property type="match status" value="1"/>
</dbReference>
<dbReference type="Pfam" id="PF04570">
    <property type="entry name" value="zf-FLZ"/>
    <property type="match status" value="1"/>
</dbReference>
<evidence type="ECO:0000256" key="2">
    <source>
        <dbReference type="ARBA" id="ARBA00022723"/>
    </source>
</evidence>
<keyword evidence="3" id="KW-0862">Zinc</keyword>
<dbReference type="PROSITE" id="PS51795">
    <property type="entry name" value="ZF_FLZ"/>
    <property type="match status" value="1"/>
</dbReference>
<comment type="similarity">
    <text evidence="1">Belongs to the FLZ family.</text>
</comment>
<feature type="domain" description="FLZ-type" evidence="5">
    <location>
        <begin position="1"/>
        <end position="102"/>
    </location>
</feature>